<name>A0A1N6VS88_9GAMM</name>
<keyword evidence="1" id="KW-0472">Membrane</keyword>
<dbReference type="OrthoDB" id="6058816at2"/>
<evidence type="ECO:0000313" key="3">
    <source>
        <dbReference type="Proteomes" id="UP000241788"/>
    </source>
</evidence>
<accession>A0A1N6VS88</accession>
<gene>
    <name evidence="2" type="ORF">SAMN05421546_1857</name>
</gene>
<feature type="transmembrane region" description="Helical" evidence="1">
    <location>
        <begin position="39"/>
        <end position="56"/>
    </location>
</feature>
<keyword evidence="3" id="KW-1185">Reference proteome</keyword>
<protein>
    <submittedName>
        <fullName evidence="2">Uncharacterized protein</fullName>
    </submittedName>
</protein>
<dbReference type="STRING" id="1604334.SAMN05421546_1857"/>
<dbReference type="EMBL" id="FTLW01000004">
    <property type="protein sequence ID" value="SIQ80526.1"/>
    <property type="molecule type" value="Genomic_DNA"/>
</dbReference>
<dbReference type="Proteomes" id="UP000241788">
    <property type="component" value="Unassembled WGS sequence"/>
</dbReference>
<evidence type="ECO:0000256" key="1">
    <source>
        <dbReference type="SAM" id="Phobius"/>
    </source>
</evidence>
<organism evidence="2 3">
    <name type="scientific">Solilutibacter tolerans</name>
    <dbReference type="NCBI Taxonomy" id="1604334"/>
    <lineage>
        <taxon>Bacteria</taxon>
        <taxon>Pseudomonadati</taxon>
        <taxon>Pseudomonadota</taxon>
        <taxon>Gammaproteobacteria</taxon>
        <taxon>Lysobacterales</taxon>
        <taxon>Lysobacteraceae</taxon>
        <taxon>Solilutibacter</taxon>
    </lineage>
</organism>
<feature type="transmembrane region" description="Helical" evidence="1">
    <location>
        <begin position="15"/>
        <end position="33"/>
    </location>
</feature>
<dbReference type="RefSeq" id="WP_076587512.1">
    <property type="nucleotide sequence ID" value="NZ_FTLW01000004.1"/>
</dbReference>
<keyword evidence="1" id="KW-0812">Transmembrane</keyword>
<keyword evidence="1" id="KW-1133">Transmembrane helix</keyword>
<proteinExistence type="predicted"/>
<evidence type="ECO:0000313" key="2">
    <source>
        <dbReference type="EMBL" id="SIQ80526.1"/>
    </source>
</evidence>
<reference evidence="3" key="1">
    <citation type="submission" date="2017-01" db="EMBL/GenBank/DDBJ databases">
        <authorList>
            <person name="Varghese N."/>
            <person name="Submissions S."/>
        </authorList>
    </citation>
    <scope>NUCLEOTIDE SEQUENCE [LARGE SCALE GENOMIC DNA]</scope>
    <source>
        <strain evidence="3">UM1</strain>
    </source>
</reference>
<dbReference type="AlphaFoldDB" id="A0A1N6VS88"/>
<sequence>MDPNNVGRSFRESPWRYSQFVIVGLILAMLVRWLADADWLVSLAIGTVGGIGYFLLEKKRGVI</sequence>